<feature type="transmembrane region" description="Helical" evidence="1">
    <location>
        <begin position="225"/>
        <end position="250"/>
    </location>
</feature>
<keyword evidence="3" id="KW-1185">Reference proteome</keyword>
<keyword evidence="1" id="KW-0812">Transmembrane</keyword>
<sequence length="259" mass="29051">MLIDNKCPMAQIARAKPYDPAAPILTTDYYLHCDAGFTVPQKIAELKTCVPSLHIAAGFSQLNATDNIFPLELVTFSKDVPFSPMNPRRPTPKGEIPRAMICRYNGTGMYPHCIPYDVLDSDGHIYTAFRQRSPPFASFLTEEENLRIGWAPEANDSNLYRYPKCIKGKLPKEQAAIVAQDRFLNCRTNPFSLRDPSVFVSPKLQGGDSDPETFTRLPDEEGPSAWWAVLVIGVLLLLIAIFAIIFWLLWRKRGSGKST</sequence>
<reference evidence="2" key="1">
    <citation type="submission" date="2023-06" db="EMBL/GenBank/DDBJ databases">
        <authorList>
            <person name="Delattre M."/>
        </authorList>
    </citation>
    <scope>NUCLEOTIDE SEQUENCE</scope>
    <source>
        <strain evidence="2">AF72</strain>
    </source>
</reference>
<keyword evidence="1" id="KW-0472">Membrane</keyword>
<evidence type="ECO:0000313" key="2">
    <source>
        <dbReference type="EMBL" id="CAJ0564557.1"/>
    </source>
</evidence>
<proteinExistence type="predicted"/>
<name>A0AA36CAF8_9BILA</name>
<feature type="non-terminal residue" evidence="2">
    <location>
        <position position="1"/>
    </location>
</feature>
<accession>A0AA36CAF8</accession>
<dbReference type="AlphaFoldDB" id="A0AA36CAF8"/>
<evidence type="ECO:0000256" key="1">
    <source>
        <dbReference type="SAM" id="Phobius"/>
    </source>
</evidence>
<dbReference type="EMBL" id="CATQJA010000889">
    <property type="protein sequence ID" value="CAJ0564557.1"/>
    <property type="molecule type" value="Genomic_DNA"/>
</dbReference>
<evidence type="ECO:0000313" key="3">
    <source>
        <dbReference type="Proteomes" id="UP001177023"/>
    </source>
</evidence>
<organism evidence="2 3">
    <name type="scientific">Mesorhabditis spiculigera</name>
    <dbReference type="NCBI Taxonomy" id="96644"/>
    <lineage>
        <taxon>Eukaryota</taxon>
        <taxon>Metazoa</taxon>
        <taxon>Ecdysozoa</taxon>
        <taxon>Nematoda</taxon>
        <taxon>Chromadorea</taxon>
        <taxon>Rhabditida</taxon>
        <taxon>Rhabditina</taxon>
        <taxon>Rhabditomorpha</taxon>
        <taxon>Rhabditoidea</taxon>
        <taxon>Rhabditidae</taxon>
        <taxon>Mesorhabditinae</taxon>
        <taxon>Mesorhabditis</taxon>
    </lineage>
</organism>
<dbReference type="Proteomes" id="UP001177023">
    <property type="component" value="Unassembled WGS sequence"/>
</dbReference>
<keyword evidence="1" id="KW-1133">Transmembrane helix</keyword>
<comment type="caution">
    <text evidence="2">The sequence shown here is derived from an EMBL/GenBank/DDBJ whole genome shotgun (WGS) entry which is preliminary data.</text>
</comment>
<protein>
    <submittedName>
        <fullName evidence="2">Uncharacterized protein</fullName>
    </submittedName>
</protein>
<gene>
    <name evidence="2" type="ORF">MSPICULIGERA_LOCUS3231</name>
</gene>